<dbReference type="Proteomes" id="UP001595833">
    <property type="component" value="Unassembled WGS sequence"/>
</dbReference>
<evidence type="ECO:0000313" key="4">
    <source>
        <dbReference type="Proteomes" id="UP001595833"/>
    </source>
</evidence>
<keyword evidence="4" id="KW-1185">Reference proteome</keyword>
<dbReference type="InterPro" id="IPR029045">
    <property type="entry name" value="ClpP/crotonase-like_dom_sf"/>
</dbReference>
<feature type="domain" description="PDZ" evidence="2">
    <location>
        <begin position="171"/>
        <end position="227"/>
    </location>
</feature>
<dbReference type="InterPro" id="IPR041489">
    <property type="entry name" value="PDZ_6"/>
</dbReference>
<dbReference type="InterPro" id="IPR001478">
    <property type="entry name" value="PDZ"/>
</dbReference>
<dbReference type="Gene3D" id="2.30.42.10">
    <property type="match status" value="1"/>
</dbReference>
<dbReference type="SMART" id="SM00228">
    <property type="entry name" value="PDZ"/>
    <property type="match status" value="1"/>
</dbReference>
<name>A0ABV9YAY6_9PSEU</name>
<dbReference type="PANTHER" id="PTHR32060">
    <property type="entry name" value="TAIL-SPECIFIC PROTEASE"/>
    <property type="match status" value="1"/>
</dbReference>
<proteinExistence type="predicted"/>
<evidence type="ECO:0000313" key="3">
    <source>
        <dbReference type="EMBL" id="MFC5058544.1"/>
    </source>
</evidence>
<gene>
    <name evidence="3" type="ORF">ACFPFM_32940</name>
</gene>
<dbReference type="Pfam" id="PF17820">
    <property type="entry name" value="PDZ_6"/>
    <property type="match status" value="1"/>
</dbReference>
<dbReference type="CDD" id="cd07562">
    <property type="entry name" value="Peptidase_S41_TRI"/>
    <property type="match status" value="1"/>
</dbReference>
<accession>A0ABV9YAY6</accession>
<keyword evidence="1" id="KW-0732">Signal</keyword>
<dbReference type="InterPro" id="IPR005151">
    <property type="entry name" value="Tail-specific_protease"/>
</dbReference>
<feature type="signal peptide" evidence="1">
    <location>
        <begin position="1"/>
        <end position="23"/>
    </location>
</feature>
<dbReference type="SUPFAM" id="SSF50156">
    <property type="entry name" value="PDZ domain-like"/>
    <property type="match status" value="1"/>
</dbReference>
<dbReference type="Gene3D" id="3.90.226.10">
    <property type="entry name" value="2-enoyl-CoA Hydratase, Chain A, domain 1"/>
    <property type="match status" value="1"/>
</dbReference>
<dbReference type="PANTHER" id="PTHR32060:SF30">
    <property type="entry name" value="CARBOXY-TERMINAL PROCESSING PROTEASE CTPA"/>
    <property type="match status" value="1"/>
</dbReference>
<evidence type="ECO:0000259" key="2">
    <source>
        <dbReference type="PROSITE" id="PS50106"/>
    </source>
</evidence>
<dbReference type="SMART" id="SM00245">
    <property type="entry name" value="TSPc"/>
    <property type="match status" value="1"/>
</dbReference>
<dbReference type="RefSeq" id="WP_344038924.1">
    <property type="nucleotide sequence ID" value="NZ_BAAAKE010000013.1"/>
</dbReference>
<dbReference type="Pfam" id="PF03572">
    <property type="entry name" value="Peptidase_S41"/>
    <property type="match status" value="1"/>
</dbReference>
<dbReference type="EMBL" id="JBHSJB010000033">
    <property type="protein sequence ID" value="MFC5058544.1"/>
    <property type="molecule type" value="Genomic_DNA"/>
</dbReference>
<reference evidence="4" key="1">
    <citation type="journal article" date="2019" name="Int. J. Syst. Evol. Microbiol.">
        <title>The Global Catalogue of Microorganisms (GCM) 10K type strain sequencing project: providing services to taxonomists for standard genome sequencing and annotation.</title>
        <authorList>
            <consortium name="The Broad Institute Genomics Platform"/>
            <consortium name="The Broad Institute Genome Sequencing Center for Infectious Disease"/>
            <person name="Wu L."/>
            <person name="Ma J."/>
        </authorList>
    </citation>
    <scope>NUCLEOTIDE SEQUENCE [LARGE SCALE GENOMIC DNA]</scope>
    <source>
        <strain evidence="4">KCTC 12848</strain>
    </source>
</reference>
<comment type="caution">
    <text evidence="3">The sequence shown here is derived from an EMBL/GenBank/DDBJ whole genome shotgun (WGS) entry which is preliminary data.</text>
</comment>
<organism evidence="3 4">
    <name type="scientific">Saccharothrix xinjiangensis</name>
    <dbReference type="NCBI Taxonomy" id="204798"/>
    <lineage>
        <taxon>Bacteria</taxon>
        <taxon>Bacillati</taxon>
        <taxon>Actinomycetota</taxon>
        <taxon>Actinomycetes</taxon>
        <taxon>Pseudonocardiales</taxon>
        <taxon>Pseudonocardiaceae</taxon>
        <taxon>Saccharothrix</taxon>
    </lineage>
</organism>
<protein>
    <submittedName>
        <fullName evidence="3">S41 family peptidase</fullName>
    </submittedName>
</protein>
<dbReference type="InterPro" id="IPR036034">
    <property type="entry name" value="PDZ_sf"/>
</dbReference>
<dbReference type="PROSITE" id="PS50106">
    <property type="entry name" value="PDZ"/>
    <property type="match status" value="1"/>
</dbReference>
<evidence type="ECO:0000256" key="1">
    <source>
        <dbReference type="SAM" id="SignalP"/>
    </source>
</evidence>
<feature type="chain" id="PRO_5045653175" evidence="1">
    <location>
        <begin position="24"/>
        <end position="467"/>
    </location>
</feature>
<sequence length="467" mass="48205">MARRWRPLTIAAVLAVTASLVGAADGTADPVPAGAGRPPACVKPTPVPGQPPPTPTPPTATTVGQAYHCIFDNYYSGPVLDSRTLLVPAFAAMTQELQRRGLDRPDATLPALTGRRDADWAAFGGVYRRIANALPDDGARAALATAAIRAMVDELDDNHARWLSGFTPNPYGFDLSVTSGPGDVDPVATEPAHVTGVAAGSPAAVAGLAPGDEVLEVDGVPLFVNGVLTRGALSPTGTAPGSVLRLTVRRPATGGTSTLTLTAAPYQPRPRDVESRLVDGDVAYVSLPNFAPELADRALAAIADLRARADLRGVVLDLRGNGGGSPDAVRKLLGALAHGRTTSYWCDVRDRCTPNRTDDSVDLLDLPFVALTDRRCASACDSFAGTVKDLRLGTLVGTRTAGAVSGPGLPHLLDNGSILALPKHHEVAANGEIVNTIGVAPDHHAPTTAADLSAGRDPGLDRAVSLL</sequence>
<dbReference type="SUPFAM" id="SSF52096">
    <property type="entry name" value="ClpP/crotonase"/>
    <property type="match status" value="1"/>
</dbReference>